<evidence type="ECO:0000256" key="16">
    <source>
        <dbReference type="HAMAP-Rule" id="MF_00135"/>
    </source>
</evidence>
<evidence type="ECO:0000256" key="13">
    <source>
        <dbReference type="ARBA" id="ARBA00023268"/>
    </source>
</evidence>
<dbReference type="SUPFAM" id="SSF51366">
    <property type="entry name" value="Ribulose-phoshate binding barrel"/>
    <property type="match status" value="2"/>
</dbReference>
<evidence type="ECO:0000256" key="2">
    <source>
        <dbReference type="ARBA" id="ARBA00001633"/>
    </source>
</evidence>
<dbReference type="PANTHER" id="PTHR22854:SF2">
    <property type="entry name" value="INDOLE-3-GLYCEROL-PHOSPHATE SYNTHASE"/>
    <property type="match status" value="1"/>
</dbReference>
<evidence type="ECO:0000256" key="4">
    <source>
        <dbReference type="ARBA" id="ARBA00004696"/>
    </source>
</evidence>
<comment type="similarity">
    <text evidence="15">Belongs to the TrpC family.</text>
</comment>
<dbReference type="NCBIfam" id="NF006945">
    <property type="entry name" value="PRK09427.1"/>
    <property type="match status" value="1"/>
</dbReference>
<comment type="pathway">
    <text evidence="3 16">Amino-acid biosynthesis; L-tryptophan biosynthesis; L-tryptophan from chorismate: step 3/5.</text>
</comment>
<evidence type="ECO:0000256" key="12">
    <source>
        <dbReference type="ARBA" id="ARBA00023239"/>
    </source>
</evidence>
<comment type="pathway">
    <text evidence="4 15">Amino-acid biosynthesis; L-tryptophan biosynthesis; L-tryptophan from chorismate: step 4/5.</text>
</comment>
<comment type="similarity">
    <text evidence="6">In the C-terminal section; belongs to the TrpF family.</text>
</comment>
<evidence type="ECO:0000259" key="17">
    <source>
        <dbReference type="Pfam" id="PF00218"/>
    </source>
</evidence>
<dbReference type="EC" id="5.3.1.24" evidence="16"/>
<evidence type="ECO:0000259" key="18">
    <source>
        <dbReference type="Pfam" id="PF00697"/>
    </source>
</evidence>
<comment type="catalytic activity">
    <reaction evidence="1 16">
        <text>N-(5-phospho-beta-D-ribosyl)anthranilate = 1-(2-carboxyphenylamino)-1-deoxy-D-ribulose 5-phosphate</text>
        <dbReference type="Rhea" id="RHEA:21540"/>
        <dbReference type="ChEBI" id="CHEBI:18277"/>
        <dbReference type="ChEBI" id="CHEBI:58613"/>
        <dbReference type="EC" id="5.3.1.24"/>
    </reaction>
</comment>
<name>A0A545TED4_9GAMM</name>
<keyword evidence="12 15" id="KW-0456">Lyase</keyword>
<dbReference type="CDD" id="cd00331">
    <property type="entry name" value="IGPS"/>
    <property type="match status" value="1"/>
</dbReference>
<dbReference type="GO" id="GO:0004425">
    <property type="term" value="F:indole-3-glycerol-phosphate synthase activity"/>
    <property type="evidence" value="ECO:0007669"/>
    <property type="project" value="UniProtKB-UniRule"/>
</dbReference>
<evidence type="ECO:0000256" key="10">
    <source>
        <dbReference type="ARBA" id="ARBA00023141"/>
    </source>
</evidence>
<dbReference type="NCBIfam" id="NF001377">
    <property type="entry name" value="PRK00278.2-4"/>
    <property type="match status" value="1"/>
</dbReference>
<dbReference type="Pfam" id="PF00697">
    <property type="entry name" value="PRAI"/>
    <property type="match status" value="1"/>
</dbReference>
<accession>A0A545TED4</accession>
<dbReference type="FunFam" id="3.20.20.70:FF:000024">
    <property type="entry name" value="Indole-3-glycerol phosphate synthase"/>
    <property type="match status" value="1"/>
</dbReference>
<dbReference type="HAMAP" id="MF_00135">
    <property type="entry name" value="PRAI"/>
    <property type="match status" value="1"/>
</dbReference>
<dbReference type="GO" id="GO:0004640">
    <property type="term" value="F:phosphoribosylanthranilate isomerase activity"/>
    <property type="evidence" value="ECO:0007669"/>
    <property type="project" value="UniProtKB-UniRule"/>
</dbReference>
<dbReference type="InterPro" id="IPR013785">
    <property type="entry name" value="Aldolase_TIM"/>
</dbReference>
<dbReference type="PROSITE" id="PS00614">
    <property type="entry name" value="IGPS"/>
    <property type="match status" value="1"/>
</dbReference>
<comment type="function">
    <text evidence="14">Bifunctional enzyme that catalyzes two sequential steps of tryptophan biosynthetic pathway. The first reaction is catalyzed by the isomerase, coded by the TrpF domain; the second reaction is catalyzed by the synthase, coded by the TrpC domain.</text>
</comment>
<dbReference type="GO" id="GO:0000162">
    <property type="term" value="P:L-tryptophan biosynthetic process"/>
    <property type="evidence" value="ECO:0007669"/>
    <property type="project" value="UniProtKB-UniRule"/>
</dbReference>
<dbReference type="HAMAP" id="MF_00134_B">
    <property type="entry name" value="IGPS_B"/>
    <property type="match status" value="1"/>
</dbReference>
<proteinExistence type="inferred from homology"/>
<feature type="domain" description="Indole-3-glycerol phosphate synthase" evidence="17">
    <location>
        <begin position="12"/>
        <end position="259"/>
    </location>
</feature>
<dbReference type="Gene3D" id="3.20.20.70">
    <property type="entry name" value="Aldolase class I"/>
    <property type="match status" value="2"/>
</dbReference>
<comment type="similarity">
    <text evidence="5">In the N-terminal section; belongs to the TrpC family.</text>
</comment>
<dbReference type="AlphaFoldDB" id="A0A545TED4"/>
<feature type="domain" description="N-(5'phosphoribosyl) anthranilate isomerase (PRAI)" evidence="18">
    <location>
        <begin position="264"/>
        <end position="457"/>
    </location>
</feature>
<evidence type="ECO:0000313" key="20">
    <source>
        <dbReference type="Proteomes" id="UP000317839"/>
    </source>
</evidence>
<keyword evidence="10 15" id="KW-0057">Aromatic amino acid biosynthesis</keyword>
<dbReference type="EMBL" id="VIKR01000002">
    <property type="protein sequence ID" value="TQV75570.1"/>
    <property type="molecule type" value="Genomic_DNA"/>
</dbReference>
<dbReference type="InterPro" id="IPR001240">
    <property type="entry name" value="PRAI_dom"/>
</dbReference>
<evidence type="ECO:0000256" key="9">
    <source>
        <dbReference type="ARBA" id="ARBA00022822"/>
    </source>
</evidence>
<keyword evidence="20" id="KW-1185">Reference proteome</keyword>
<reference evidence="19 20" key="1">
    <citation type="submission" date="2019-06" db="EMBL/GenBank/DDBJ databases">
        <title>Draft genome of Aliikangiella marina GYP-15.</title>
        <authorList>
            <person name="Wang G."/>
        </authorList>
    </citation>
    <scope>NUCLEOTIDE SEQUENCE [LARGE SCALE GENOMIC DNA]</scope>
    <source>
        <strain evidence="19 20">GYP-15</strain>
    </source>
</reference>
<evidence type="ECO:0000256" key="6">
    <source>
        <dbReference type="ARBA" id="ARBA00009847"/>
    </source>
</evidence>
<evidence type="ECO:0000313" key="19">
    <source>
        <dbReference type="EMBL" id="TQV75570.1"/>
    </source>
</evidence>
<dbReference type="InterPro" id="IPR045186">
    <property type="entry name" value="Indole-3-glycerol_P_synth"/>
</dbReference>
<keyword evidence="11 16" id="KW-0413">Isomerase</keyword>
<comment type="caution">
    <text evidence="19">The sequence shown here is derived from an EMBL/GenBank/DDBJ whole genome shotgun (WGS) entry which is preliminary data.</text>
</comment>
<dbReference type="InterPro" id="IPR013798">
    <property type="entry name" value="Indole-3-glycerol_P_synth_dom"/>
</dbReference>
<evidence type="ECO:0000256" key="11">
    <source>
        <dbReference type="ARBA" id="ARBA00023235"/>
    </source>
</evidence>
<keyword evidence="7 15" id="KW-0028">Amino-acid biosynthesis</keyword>
<dbReference type="InterPro" id="IPR001468">
    <property type="entry name" value="Indole-3-GlycerolPSynthase_CS"/>
</dbReference>
<dbReference type="CDD" id="cd00405">
    <property type="entry name" value="PRAI"/>
    <property type="match status" value="1"/>
</dbReference>
<gene>
    <name evidence="19" type="primary">trpCF</name>
    <name evidence="15" type="synonym">trpC</name>
    <name evidence="16" type="synonym">trpF</name>
    <name evidence="19" type="ORF">FLL45_11700</name>
</gene>
<keyword evidence="8 15" id="KW-0210">Decarboxylase</keyword>
<sequence length="460" mass="51538">MLSPEASKRNVLEEIVNHKRVEVDLRKKRKPLVDFKAEIKPSERSLKKALSNQASDFILECKKASPSKGLIRADFNINEILDQYKDFASAISVLTDNRYFQGDFEYLKTASKRVDQPILCKDFFIDCYQVYEARHYGADAILLMLSVLDDETYNSLAQVAEFLNLDVLTEVHDQSELSRALELDAKIIGINNRDLKTLKIDLATTEKLVSKVDKDVILISESGIETYQDIKRLSPLVNGFLIGSSIMAQADMRSHCKSLLFGNVKICGLKTPQDATAVDKHGGIFGGLVFYPKSKRYIELDAAKQLVSTAPLKYVGVFVNESIEKIVNIAQTLSLFAVQLHGDETAEYIAELKSKLNQVQIWKAERISDEIRFIKNPDVNRYLLDTDSSTYGGSGHTFDWQLLETIDCTQVMLAGGINLNNAVDAVSKNVFGIDLSSGVEHEPGLKSEQKIAQLFQNLRV</sequence>
<dbReference type="Proteomes" id="UP000317839">
    <property type="component" value="Unassembled WGS sequence"/>
</dbReference>
<evidence type="ECO:0000256" key="5">
    <source>
        <dbReference type="ARBA" id="ARBA00007902"/>
    </source>
</evidence>
<dbReference type="RefSeq" id="WP_142942184.1">
    <property type="nucleotide sequence ID" value="NZ_VIKR01000002.1"/>
</dbReference>
<dbReference type="OrthoDB" id="9804217at2"/>
<organism evidence="19 20">
    <name type="scientific">Aliikangiella marina</name>
    <dbReference type="NCBI Taxonomy" id="1712262"/>
    <lineage>
        <taxon>Bacteria</taxon>
        <taxon>Pseudomonadati</taxon>
        <taxon>Pseudomonadota</taxon>
        <taxon>Gammaproteobacteria</taxon>
        <taxon>Oceanospirillales</taxon>
        <taxon>Pleioneaceae</taxon>
        <taxon>Aliikangiella</taxon>
    </lineage>
</organism>
<dbReference type="Pfam" id="PF00218">
    <property type="entry name" value="IGPS"/>
    <property type="match status" value="1"/>
</dbReference>
<comment type="catalytic activity">
    <reaction evidence="2 15">
        <text>1-(2-carboxyphenylamino)-1-deoxy-D-ribulose 5-phosphate + H(+) = (1S,2R)-1-C-(indol-3-yl)glycerol 3-phosphate + CO2 + H2O</text>
        <dbReference type="Rhea" id="RHEA:23476"/>
        <dbReference type="ChEBI" id="CHEBI:15377"/>
        <dbReference type="ChEBI" id="CHEBI:15378"/>
        <dbReference type="ChEBI" id="CHEBI:16526"/>
        <dbReference type="ChEBI" id="CHEBI:58613"/>
        <dbReference type="ChEBI" id="CHEBI:58866"/>
        <dbReference type="EC" id="4.1.1.48"/>
    </reaction>
</comment>
<comment type="similarity">
    <text evidence="16">Belongs to the TrpF family.</text>
</comment>
<protein>
    <recommendedName>
        <fullName evidence="15 16">Multifunctional fusion protein</fullName>
    </recommendedName>
    <domain>
        <recommendedName>
            <fullName evidence="15">Indole-3-glycerol phosphate synthase</fullName>
            <shortName evidence="15">IGPS</shortName>
            <ecNumber evidence="15">4.1.1.48</ecNumber>
        </recommendedName>
    </domain>
    <domain>
        <recommendedName>
            <fullName evidence="16">N-(5'-phosphoribosyl)anthranilate isomerase</fullName>
            <shortName evidence="16">PRAI</shortName>
            <ecNumber evidence="16">5.3.1.24</ecNumber>
        </recommendedName>
    </domain>
</protein>
<evidence type="ECO:0000256" key="8">
    <source>
        <dbReference type="ARBA" id="ARBA00022793"/>
    </source>
</evidence>
<evidence type="ECO:0000256" key="1">
    <source>
        <dbReference type="ARBA" id="ARBA00001164"/>
    </source>
</evidence>
<dbReference type="InterPro" id="IPR011060">
    <property type="entry name" value="RibuloseP-bd_barrel"/>
</dbReference>
<evidence type="ECO:0000256" key="15">
    <source>
        <dbReference type="HAMAP-Rule" id="MF_00134"/>
    </source>
</evidence>
<evidence type="ECO:0000256" key="14">
    <source>
        <dbReference type="ARBA" id="ARBA00025592"/>
    </source>
</evidence>
<dbReference type="UniPathway" id="UPA00035">
    <property type="reaction ID" value="UER00042"/>
</dbReference>
<keyword evidence="9 15" id="KW-0822">Tryptophan biosynthesis</keyword>
<evidence type="ECO:0000256" key="3">
    <source>
        <dbReference type="ARBA" id="ARBA00004664"/>
    </source>
</evidence>
<keyword evidence="13" id="KW-0511">Multifunctional enzyme</keyword>
<evidence type="ECO:0000256" key="7">
    <source>
        <dbReference type="ARBA" id="ARBA00022605"/>
    </source>
</evidence>
<dbReference type="PANTHER" id="PTHR22854">
    <property type="entry name" value="TRYPTOPHAN BIOSYNTHESIS PROTEIN"/>
    <property type="match status" value="1"/>
</dbReference>
<dbReference type="EC" id="4.1.1.48" evidence="15"/>